<dbReference type="AlphaFoldDB" id="B2A8K0"/>
<name>B2A8K0_NATTJ</name>
<keyword evidence="4" id="KW-1185">Reference proteome</keyword>
<dbReference type="HOGENOM" id="CLU_068230_0_0_9"/>
<gene>
    <name evidence="3" type="ordered locus">Nther_2319</name>
</gene>
<dbReference type="Pfam" id="PF13400">
    <property type="entry name" value="Tad"/>
    <property type="match status" value="1"/>
</dbReference>
<dbReference type="KEGG" id="nth:Nther_2319"/>
<protein>
    <recommendedName>
        <fullName evidence="2">Putative Flp pilus-assembly TadG-like N-terminal domain-containing protein</fullName>
    </recommendedName>
</protein>
<evidence type="ECO:0000313" key="4">
    <source>
        <dbReference type="Proteomes" id="UP000001683"/>
    </source>
</evidence>
<keyword evidence="1" id="KW-1133">Transmembrane helix</keyword>
<keyword evidence="1" id="KW-0472">Membrane</keyword>
<dbReference type="EMBL" id="CP001034">
    <property type="protein sequence ID" value="ACB85884.1"/>
    <property type="molecule type" value="Genomic_DNA"/>
</dbReference>
<feature type="domain" description="Putative Flp pilus-assembly TadG-like N-terminal" evidence="2">
    <location>
        <begin position="12"/>
        <end position="58"/>
    </location>
</feature>
<dbReference type="Proteomes" id="UP000001683">
    <property type="component" value="Chromosome"/>
</dbReference>
<dbReference type="STRING" id="457570.Nther_2319"/>
<dbReference type="OrthoDB" id="5447051at2"/>
<sequence length="301" mass="33510">MWIVKLLKDEEGSSVVIVALMLTVLMSFTALVVDVGLMYAERSRLVSAAEASALAGASNFPYRDDGEYREEDYDYARQAAEKIAEENGLEDYQIRLLPEDAQQKEKIEVTASEEVEFSFARVMGFQEGDVTGQAAAKSVPLAGFTGVVPLGIPEQDFEGYGMYDLKVPAGQGDEGNYQPLRLDEEDSGASVYREKLEEGHDEMLFVGDILETERGNMARQTRDGLEERFEEDEREVVIPIVTDPEDNEVEIVGFGAFYLADIEDGPEGHIIYKGIFQEKVADGELDEDLEDYGLRGTKLVR</sequence>
<evidence type="ECO:0000256" key="1">
    <source>
        <dbReference type="SAM" id="Phobius"/>
    </source>
</evidence>
<accession>B2A8K0</accession>
<keyword evidence="1" id="KW-0812">Transmembrane</keyword>
<feature type="transmembrane region" description="Helical" evidence="1">
    <location>
        <begin position="15"/>
        <end position="37"/>
    </location>
</feature>
<dbReference type="eggNOG" id="COG4655">
    <property type="taxonomic scope" value="Bacteria"/>
</dbReference>
<organism evidence="3 4">
    <name type="scientific">Natranaerobius thermophilus (strain ATCC BAA-1301 / DSM 18059 / JW/NM-WN-LF)</name>
    <dbReference type="NCBI Taxonomy" id="457570"/>
    <lineage>
        <taxon>Bacteria</taxon>
        <taxon>Bacillati</taxon>
        <taxon>Bacillota</taxon>
        <taxon>Clostridia</taxon>
        <taxon>Natranaerobiales</taxon>
        <taxon>Natranaerobiaceae</taxon>
        <taxon>Natranaerobius</taxon>
    </lineage>
</organism>
<evidence type="ECO:0000259" key="2">
    <source>
        <dbReference type="Pfam" id="PF13400"/>
    </source>
</evidence>
<evidence type="ECO:0000313" key="3">
    <source>
        <dbReference type="EMBL" id="ACB85884.1"/>
    </source>
</evidence>
<dbReference type="RefSeq" id="WP_012448734.1">
    <property type="nucleotide sequence ID" value="NC_010718.1"/>
</dbReference>
<dbReference type="InterPro" id="IPR028087">
    <property type="entry name" value="Tad_N"/>
</dbReference>
<reference evidence="3 4" key="2">
    <citation type="journal article" date="2011" name="J. Bacteriol.">
        <title>Complete genome sequence of the anaerobic, halophilic alkalithermophile Natranaerobius thermophilus JW/NM-WN-LF.</title>
        <authorList>
            <person name="Zhao B."/>
            <person name="Mesbah N.M."/>
            <person name="Dalin E."/>
            <person name="Goodwin L."/>
            <person name="Nolan M."/>
            <person name="Pitluck S."/>
            <person name="Chertkov O."/>
            <person name="Brettin T.S."/>
            <person name="Han J."/>
            <person name="Larimer F.W."/>
            <person name="Land M.L."/>
            <person name="Hauser L."/>
            <person name="Kyrpides N."/>
            <person name="Wiegel J."/>
        </authorList>
    </citation>
    <scope>NUCLEOTIDE SEQUENCE [LARGE SCALE GENOMIC DNA]</scope>
    <source>
        <strain evidence="4">ATCC BAA-1301 / DSM 18059 / JW/NM-WN-LF</strain>
    </source>
</reference>
<dbReference type="InParanoid" id="B2A8K0"/>
<proteinExistence type="predicted"/>
<reference evidence="3 4" key="1">
    <citation type="submission" date="2008-04" db="EMBL/GenBank/DDBJ databases">
        <title>Complete sequence of chromosome of Natranaerobius thermophilus JW/NM-WN-LF.</title>
        <authorList>
            <consortium name="US DOE Joint Genome Institute"/>
            <person name="Copeland A."/>
            <person name="Lucas S."/>
            <person name="Lapidus A."/>
            <person name="Glavina del Rio T."/>
            <person name="Dalin E."/>
            <person name="Tice H."/>
            <person name="Bruce D."/>
            <person name="Goodwin L."/>
            <person name="Pitluck S."/>
            <person name="Chertkov O."/>
            <person name="Brettin T."/>
            <person name="Detter J.C."/>
            <person name="Han C."/>
            <person name="Kuske C.R."/>
            <person name="Schmutz J."/>
            <person name="Larimer F."/>
            <person name="Land M."/>
            <person name="Hauser L."/>
            <person name="Kyrpides N."/>
            <person name="Lykidis A."/>
            <person name="Mesbah N.M."/>
            <person name="Wiegel J."/>
        </authorList>
    </citation>
    <scope>NUCLEOTIDE SEQUENCE [LARGE SCALE GENOMIC DNA]</scope>
    <source>
        <strain evidence="4">ATCC BAA-1301 / DSM 18059 / JW/NM-WN-LF</strain>
    </source>
</reference>